<dbReference type="InterPro" id="IPR002123">
    <property type="entry name" value="Plipid/glycerol_acylTrfase"/>
</dbReference>
<feature type="compositionally biased region" description="Low complexity" evidence="1">
    <location>
        <begin position="66"/>
        <end position="80"/>
    </location>
</feature>
<gene>
    <name evidence="4" type="ORF">MEQU1_003322</name>
</gene>
<feature type="transmembrane region" description="Helical" evidence="2">
    <location>
        <begin position="536"/>
        <end position="564"/>
    </location>
</feature>
<feature type="transmembrane region" description="Helical" evidence="2">
    <location>
        <begin position="594"/>
        <end position="616"/>
    </location>
</feature>
<reference evidence="4" key="1">
    <citation type="submission" date="2023-03" db="EMBL/GenBank/DDBJ databases">
        <title>Mating type loci evolution in Malassezia.</title>
        <authorList>
            <person name="Coelho M.A."/>
        </authorList>
    </citation>
    <scope>NUCLEOTIDE SEQUENCE</scope>
    <source>
        <strain evidence="4">CBS 12830</strain>
    </source>
</reference>
<sequence length="831" mass="91971">MQGPASPDEIGRAGPFPTSGMRDETVAPATTTEPVPMHPPVSHEDGAAAPVASESQETTPRAPVPAESAKATEAGAASAKSETEAPKTTESALKRTLQYVEADLMQMLSSLPIPLNGVLPKVLVRYMARFLHRSRFLATDMLYDASLTVMRLAILLFFREVQPRSSWHIPNKGPIIFVCAPHHNQFLDPVMVASEARKAGRRVSFLIAHKSTKRPVIGRLSRMLQSIPVRRAADDAKVGQGYVTVHPSGDPHMLQGIRTQFTKQLEVYGQIVLPKDTEYASVHVAEILSDTEVRLVKPFKEPAALEALQGKIESCGSEGSHYKCFPHINQSEMYSSVYGKLSESGCLCIFPEGGSHDRTDLLPLKAGVVIMALGAMANDPNLNVQIVPVGLSYFHPHKFRSRAVIEFGVPLHVPPELVNLFQKGGEEKRQAIASMLDIVFDGLKSVTVRAPDYDTLMMIQASRRLMSLPGQHLSLADKVEQNRKLIMGYMQFKDHPKVVALRDAVVTYNMHLKQVGIRDHQVERANRSMLRSFALLLYRLGLLCLWGGCALPGMVLNAPIIILAKVVSHRKAKEALAASQVKLYGRDVLATWKVLVSLGVTPVLYSFYAALATYWAHRAQVPLLHRRLMPLYVMLGLPMLSYSVIKISEVGMDVYKSLPPLIASLLPGRRRVIERIQQERISLTSQLFSTIAELEPEGWNYSDIARGSYTAQAPPHPEELDQLMKHGSAVHSSGGHSLSHPMNLVDEWLFGWRTAQNKDKWGAHRDEVSGDLGPDYEEAIGVYSRRASDAGAPANAAAASNEAASLRRRPRRRSSQEYRQRFNRPEPLTRE</sequence>
<feature type="region of interest" description="Disordered" evidence="1">
    <location>
        <begin position="788"/>
        <end position="831"/>
    </location>
</feature>
<dbReference type="Proteomes" id="UP001214415">
    <property type="component" value="Chromosome 7"/>
</dbReference>
<dbReference type="PANTHER" id="PTHR31605">
    <property type="entry name" value="GLYCEROL-3-PHOSPHATE O-ACYLTRANSFERASE 1"/>
    <property type="match status" value="1"/>
</dbReference>
<evidence type="ECO:0000256" key="2">
    <source>
        <dbReference type="SAM" id="Phobius"/>
    </source>
</evidence>
<dbReference type="InterPro" id="IPR052744">
    <property type="entry name" value="GPAT/DAPAT"/>
</dbReference>
<evidence type="ECO:0000256" key="1">
    <source>
        <dbReference type="SAM" id="MobiDB-lite"/>
    </source>
</evidence>
<organism evidence="4 5">
    <name type="scientific">Malassezia equina</name>
    <dbReference type="NCBI Taxonomy" id="1381935"/>
    <lineage>
        <taxon>Eukaryota</taxon>
        <taxon>Fungi</taxon>
        <taxon>Dikarya</taxon>
        <taxon>Basidiomycota</taxon>
        <taxon>Ustilaginomycotina</taxon>
        <taxon>Malasseziomycetes</taxon>
        <taxon>Malasseziales</taxon>
        <taxon>Malasseziaceae</taxon>
        <taxon>Malassezia</taxon>
    </lineage>
</organism>
<feature type="domain" description="Phospholipid/glycerol acyltransferase" evidence="3">
    <location>
        <begin position="177"/>
        <end position="394"/>
    </location>
</feature>
<name>A0AAF0EFS3_9BASI</name>
<accession>A0AAF0EFS3</accession>
<keyword evidence="2" id="KW-1133">Transmembrane helix</keyword>
<evidence type="ECO:0000259" key="3">
    <source>
        <dbReference type="SMART" id="SM00563"/>
    </source>
</evidence>
<dbReference type="GO" id="GO:0004366">
    <property type="term" value="F:glycerol-3-phosphate O-acyltransferase activity"/>
    <property type="evidence" value="ECO:0007669"/>
    <property type="project" value="TreeGrafter"/>
</dbReference>
<dbReference type="AlphaFoldDB" id="A0AAF0EFS3"/>
<feature type="compositionally biased region" description="Low complexity" evidence="1">
    <location>
        <begin position="26"/>
        <end position="35"/>
    </location>
</feature>
<dbReference type="SMART" id="SM00563">
    <property type="entry name" value="PlsC"/>
    <property type="match status" value="1"/>
</dbReference>
<feature type="compositionally biased region" description="Basic and acidic residues" evidence="1">
    <location>
        <begin position="814"/>
        <end position="831"/>
    </location>
</feature>
<dbReference type="GO" id="GO:0016287">
    <property type="term" value="F:glycerone-phosphate O-acyltransferase activity"/>
    <property type="evidence" value="ECO:0007669"/>
    <property type="project" value="TreeGrafter"/>
</dbReference>
<keyword evidence="5" id="KW-1185">Reference proteome</keyword>
<evidence type="ECO:0000313" key="4">
    <source>
        <dbReference type="EMBL" id="WFD24619.1"/>
    </source>
</evidence>
<proteinExistence type="predicted"/>
<feature type="region of interest" description="Disordered" evidence="1">
    <location>
        <begin position="1"/>
        <end position="91"/>
    </location>
</feature>
<dbReference type="Pfam" id="PF01553">
    <property type="entry name" value="Acyltransferase"/>
    <property type="match status" value="1"/>
</dbReference>
<keyword evidence="2" id="KW-0472">Membrane</keyword>
<dbReference type="EMBL" id="CP119906">
    <property type="protein sequence ID" value="WFD24619.1"/>
    <property type="molecule type" value="Genomic_DNA"/>
</dbReference>
<protein>
    <recommendedName>
        <fullName evidence="3">Phospholipid/glycerol acyltransferase domain-containing protein</fullName>
    </recommendedName>
</protein>
<dbReference type="SUPFAM" id="SSF69593">
    <property type="entry name" value="Glycerol-3-phosphate (1)-acyltransferase"/>
    <property type="match status" value="2"/>
</dbReference>
<evidence type="ECO:0000313" key="5">
    <source>
        <dbReference type="Proteomes" id="UP001214415"/>
    </source>
</evidence>
<keyword evidence="2" id="KW-0812">Transmembrane</keyword>
<feature type="compositionally biased region" description="Low complexity" evidence="1">
    <location>
        <begin position="789"/>
        <end position="804"/>
    </location>
</feature>
<dbReference type="GO" id="GO:0008654">
    <property type="term" value="P:phospholipid biosynthetic process"/>
    <property type="evidence" value="ECO:0007669"/>
    <property type="project" value="TreeGrafter"/>
</dbReference>
<dbReference type="PANTHER" id="PTHR31605:SF0">
    <property type="entry name" value="GLYCEROL-3-PHOSPHATE O-ACYLTRANSFERASE 1"/>
    <property type="match status" value="1"/>
</dbReference>